<dbReference type="Gene3D" id="1.25.40.10">
    <property type="entry name" value="Tetratricopeptide repeat domain"/>
    <property type="match status" value="1"/>
</dbReference>
<feature type="domain" description="NB-ARC" evidence="1">
    <location>
        <begin position="28"/>
        <end position="111"/>
    </location>
</feature>
<proteinExistence type="predicted"/>
<dbReference type="InterPro" id="IPR027417">
    <property type="entry name" value="P-loop_NTPase"/>
</dbReference>
<evidence type="ECO:0000313" key="2">
    <source>
        <dbReference type="EMBL" id="QKW48332.1"/>
    </source>
</evidence>
<protein>
    <submittedName>
        <fullName evidence="2">Regulator</fullName>
    </submittedName>
</protein>
<dbReference type="GO" id="GO:0043531">
    <property type="term" value="F:ADP binding"/>
    <property type="evidence" value="ECO:0007669"/>
    <property type="project" value="InterPro"/>
</dbReference>
<dbReference type="InterPro" id="IPR002182">
    <property type="entry name" value="NB-ARC"/>
</dbReference>
<name>A0A7H8N1N9_9ACTN</name>
<dbReference type="RefSeq" id="WP_176160029.1">
    <property type="nucleotide sequence ID" value="NZ_CP054929.1"/>
</dbReference>
<dbReference type="Pfam" id="PF00931">
    <property type="entry name" value="NB-ARC"/>
    <property type="match status" value="1"/>
</dbReference>
<dbReference type="EMBL" id="CP054929">
    <property type="protein sequence ID" value="QKW48332.1"/>
    <property type="molecule type" value="Genomic_DNA"/>
</dbReference>
<dbReference type="SUPFAM" id="SSF48452">
    <property type="entry name" value="TPR-like"/>
    <property type="match status" value="1"/>
</dbReference>
<evidence type="ECO:0000313" key="3">
    <source>
        <dbReference type="Proteomes" id="UP000509303"/>
    </source>
</evidence>
<dbReference type="InterPro" id="IPR011990">
    <property type="entry name" value="TPR-like_helical_dom_sf"/>
</dbReference>
<sequence length="675" mass="72936">MVGHIPEETSSFVGREAELARLAAALGSERLVTLTGAGGVGKTRLALRAAAHAAPRYPDGVWWADLSPLDGDRLLLATVSDAVDLLDHTPGIPVEDLCEWLGDKRLLLVLDSCEHLVEPCRHLVGDLLMTAPGLTLLITSRQPLELPRERVIAVPPLAPDGPDALALFTQRAKVAAPGCSFEAVEERAAARALCQRLEGIPLSLELAAAQVTRRSAADLHDRLVSRLDVLEHGERVWPQRHQTLRTAIGWSHGLCTPAERLLWARLSVFRDRFDAAWVHAVCADGQLPADAVRGALGGLLVKSVLSRDGDGYRMLDTLREYGAEWLRAAGEDTVLADRHAEHFLGLARQAEAGWLSIDQVSWYGRISHAHTELCAALDHLLVTRPIRALELAGLVGYFWSCCGRLRQARDYLERALALCQTPSQERTRGLWALGVTLTLQGEYTAARDISDRCAIAARDSRDDEARLAAAYLAGLSSLLRGEPLTARVLTGHALASIPGQPFDSASRLRCHLAHVFALTAVGRLPEARTEALRLRAGCAEIGEYWTRAYVEHQLALIALLSNRPREAAEHARAMLSGKEQMGDSFGIALGLDLLAAAIAAQGDGEQAALVYGVGQAYWRTVGDAEQGTLEVRAVRAEFERAARAAAGDVAYEAAFERGASADPQAALAITLAPER</sequence>
<dbReference type="PRINTS" id="PR00364">
    <property type="entry name" value="DISEASERSIST"/>
</dbReference>
<dbReference type="SUPFAM" id="SSF52540">
    <property type="entry name" value="P-loop containing nucleoside triphosphate hydrolases"/>
    <property type="match status" value="1"/>
</dbReference>
<gene>
    <name evidence="2" type="ORF">HUT08_00875</name>
</gene>
<keyword evidence="3" id="KW-1185">Reference proteome</keyword>
<evidence type="ECO:0000259" key="1">
    <source>
        <dbReference type="Pfam" id="PF00931"/>
    </source>
</evidence>
<organism evidence="2 3">
    <name type="scientific">Streptomyces buecherae</name>
    <dbReference type="NCBI Taxonomy" id="2763006"/>
    <lineage>
        <taxon>Bacteria</taxon>
        <taxon>Bacillati</taxon>
        <taxon>Actinomycetota</taxon>
        <taxon>Actinomycetes</taxon>
        <taxon>Kitasatosporales</taxon>
        <taxon>Streptomycetaceae</taxon>
        <taxon>Streptomyces</taxon>
    </lineage>
</organism>
<dbReference type="Gene3D" id="3.40.50.300">
    <property type="entry name" value="P-loop containing nucleotide triphosphate hydrolases"/>
    <property type="match status" value="1"/>
</dbReference>
<reference evidence="2 3" key="1">
    <citation type="submission" date="2020-06" db="EMBL/GenBank/DDBJ databases">
        <title>Genome mining for natural products.</title>
        <authorList>
            <person name="Zhang B."/>
            <person name="Shi J."/>
            <person name="Ge H."/>
        </authorList>
    </citation>
    <scope>NUCLEOTIDE SEQUENCE [LARGE SCALE GENOMIC DNA]</scope>
    <source>
        <strain evidence="2 3">NA00687</strain>
    </source>
</reference>
<dbReference type="AlphaFoldDB" id="A0A7H8N1N9"/>
<dbReference type="PANTHER" id="PTHR47691:SF3">
    <property type="entry name" value="HTH-TYPE TRANSCRIPTIONAL REGULATOR RV0890C-RELATED"/>
    <property type="match status" value="1"/>
</dbReference>
<dbReference type="PANTHER" id="PTHR47691">
    <property type="entry name" value="REGULATOR-RELATED"/>
    <property type="match status" value="1"/>
</dbReference>
<accession>A0A7H8N1N9</accession>
<dbReference type="Proteomes" id="UP000509303">
    <property type="component" value="Chromosome"/>
</dbReference>